<keyword evidence="6" id="KW-0539">Nucleus</keyword>
<dbReference type="EMBL" id="VJMJ01000009">
    <property type="protein sequence ID" value="KAF0744528.1"/>
    <property type="molecule type" value="Genomic_DNA"/>
</dbReference>
<dbReference type="GO" id="GO:0003677">
    <property type="term" value="F:DNA binding"/>
    <property type="evidence" value="ECO:0007669"/>
    <property type="project" value="UniProtKB-KW"/>
</dbReference>
<dbReference type="InterPro" id="IPR045125">
    <property type="entry name" value="Sub1/Tcp4-like"/>
</dbReference>
<organism evidence="9 10">
    <name type="scientific">Aphanomyces euteiches</name>
    <dbReference type="NCBI Taxonomy" id="100861"/>
    <lineage>
        <taxon>Eukaryota</taxon>
        <taxon>Sar</taxon>
        <taxon>Stramenopiles</taxon>
        <taxon>Oomycota</taxon>
        <taxon>Saprolegniomycetes</taxon>
        <taxon>Saprolegniales</taxon>
        <taxon>Verrucalvaceae</taxon>
        <taxon>Aphanomyces</taxon>
    </lineage>
</organism>
<evidence type="ECO:0000256" key="5">
    <source>
        <dbReference type="ARBA" id="ARBA00023163"/>
    </source>
</evidence>
<evidence type="ECO:0000256" key="7">
    <source>
        <dbReference type="SAM" id="MobiDB-lite"/>
    </source>
</evidence>
<dbReference type="VEuPathDB" id="FungiDB:AeMF1_009258"/>
<dbReference type="AlphaFoldDB" id="A0A6G0XVP3"/>
<evidence type="ECO:0000256" key="3">
    <source>
        <dbReference type="ARBA" id="ARBA00023015"/>
    </source>
</evidence>
<gene>
    <name evidence="9" type="ORF">Ae201684_001002</name>
</gene>
<dbReference type="GO" id="GO:0003713">
    <property type="term" value="F:transcription coactivator activity"/>
    <property type="evidence" value="ECO:0007669"/>
    <property type="project" value="InterPro"/>
</dbReference>
<reference evidence="9 10" key="1">
    <citation type="submission" date="2019-07" db="EMBL/GenBank/DDBJ databases">
        <title>Genomics analysis of Aphanomyces spp. identifies a new class of oomycete effector associated with host adaptation.</title>
        <authorList>
            <person name="Gaulin E."/>
        </authorList>
    </citation>
    <scope>NUCLEOTIDE SEQUENCE [LARGE SCALE GENOMIC DNA]</scope>
    <source>
        <strain evidence="9 10">ATCC 201684</strain>
    </source>
</reference>
<evidence type="ECO:0000313" key="9">
    <source>
        <dbReference type="EMBL" id="KAF0744528.1"/>
    </source>
</evidence>
<dbReference type="Proteomes" id="UP000481153">
    <property type="component" value="Unassembled WGS sequence"/>
</dbReference>
<evidence type="ECO:0000256" key="4">
    <source>
        <dbReference type="ARBA" id="ARBA00023125"/>
    </source>
</evidence>
<comment type="caution">
    <text evidence="9">The sequence shown here is derived from an EMBL/GenBank/DDBJ whole genome shotgun (WGS) entry which is preliminary data.</text>
</comment>
<dbReference type="SUPFAM" id="SSF54447">
    <property type="entry name" value="ssDNA-binding transcriptional regulator domain"/>
    <property type="match status" value="2"/>
</dbReference>
<evidence type="ECO:0000256" key="1">
    <source>
        <dbReference type="ARBA" id="ARBA00004123"/>
    </source>
</evidence>
<dbReference type="PANTHER" id="PTHR13215">
    <property type="entry name" value="RNA POLYMERASE II TRANSCRIPTIONAL COACTIVATOR"/>
    <property type="match status" value="1"/>
</dbReference>
<keyword evidence="10" id="KW-1185">Reference proteome</keyword>
<feature type="domain" description="Transcriptional coactivator p15 (PC4) C-terminal" evidence="8">
    <location>
        <begin position="150"/>
        <end position="199"/>
    </location>
</feature>
<dbReference type="GO" id="GO:0005634">
    <property type="term" value="C:nucleus"/>
    <property type="evidence" value="ECO:0007669"/>
    <property type="project" value="UniProtKB-SubCell"/>
</dbReference>
<feature type="domain" description="Transcriptional coactivator p15 (PC4) C-terminal" evidence="8">
    <location>
        <begin position="63"/>
        <end position="112"/>
    </location>
</feature>
<feature type="region of interest" description="Disordered" evidence="7">
    <location>
        <begin position="1"/>
        <end position="57"/>
    </location>
</feature>
<evidence type="ECO:0000313" key="10">
    <source>
        <dbReference type="Proteomes" id="UP000481153"/>
    </source>
</evidence>
<proteinExistence type="inferred from homology"/>
<comment type="similarity">
    <text evidence="2">Belongs to the transcriptional coactivator PC4 family.</text>
</comment>
<sequence length="216" mass="24416">MSSVAALEKPKATAIVKEEIEETPVPATKRERSASLDEEPVGKKLKSSSEVQGEKHEDGSVLFDLTSKKQVSVRTWKNAVMVDIREYYYSNGEMKPTKKGISLTKDQWKTVVSLADDIVKAVDWVQNPSKRALDYQAETLDDVETNSVAFSISSTRRATVRKFKSMILIDFREYYDANGTMKPGQKGVSLKKEQWEMLHERFDAIDAAMEELGQQD</sequence>
<protein>
    <recommendedName>
        <fullName evidence="8">Transcriptional coactivator p15 (PC4) C-terminal domain-containing protein</fullName>
    </recommendedName>
</protein>
<dbReference type="GO" id="GO:0060261">
    <property type="term" value="P:positive regulation of transcription initiation by RNA polymerase II"/>
    <property type="evidence" value="ECO:0007669"/>
    <property type="project" value="InterPro"/>
</dbReference>
<comment type="subcellular location">
    <subcellularLocation>
        <location evidence="1">Nucleus</location>
    </subcellularLocation>
</comment>
<accession>A0A6G0XVP3</accession>
<keyword evidence="4" id="KW-0238">DNA-binding</keyword>
<dbReference type="InterPro" id="IPR009044">
    <property type="entry name" value="ssDNA-bd_transcriptional_reg"/>
</dbReference>
<keyword evidence="3" id="KW-0805">Transcription regulation</keyword>
<dbReference type="InterPro" id="IPR003173">
    <property type="entry name" value="PC4_C"/>
</dbReference>
<evidence type="ECO:0000259" key="8">
    <source>
        <dbReference type="Pfam" id="PF02229"/>
    </source>
</evidence>
<keyword evidence="5" id="KW-0804">Transcription</keyword>
<dbReference type="Gene3D" id="2.30.31.10">
    <property type="entry name" value="Transcriptional Coactivator Pc4, Chain A"/>
    <property type="match status" value="2"/>
</dbReference>
<evidence type="ECO:0000256" key="2">
    <source>
        <dbReference type="ARBA" id="ARBA00009001"/>
    </source>
</evidence>
<evidence type="ECO:0000256" key="6">
    <source>
        <dbReference type="ARBA" id="ARBA00023242"/>
    </source>
</evidence>
<name>A0A6G0XVP3_9STRA</name>
<dbReference type="Pfam" id="PF02229">
    <property type="entry name" value="PC4"/>
    <property type="match status" value="2"/>
</dbReference>